<dbReference type="PANTHER" id="PTHR43133">
    <property type="entry name" value="RNA POLYMERASE ECF-TYPE SIGMA FACTO"/>
    <property type="match status" value="1"/>
</dbReference>
<evidence type="ECO:0000313" key="7">
    <source>
        <dbReference type="EMBL" id="SMG17233.1"/>
    </source>
</evidence>
<feature type="domain" description="RNA polymerase sigma-70 region 2" evidence="6">
    <location>
        <begin position="23"/>
        <end position="92"/>
    </location>
</feature>
<dbReference type="InterPro" id="IPR039425">
    <property type="entry name" value="RNA_pol_sigma-70-like"/>
</dbReference>
<dbReference type="AlphaFoldDB" id="A0A1X7IQD4"/>
<dbReference type="Gene3D" id="1.10.10.10">
    <property type="entry name" value="Winged helix-like DNA-binding domain superfamily/Winged helix DNA-binding domain"/>
    <property type="match status" value="1"/>
</dbReference>
<dbReference type="SUPFAM" id="SSF88659">
    <property type="entry name" value="Sigma3 and sigma4 domains of RNA polymerase sigma factors"/>
    <property type="match status" value="1"/>
</dbReference>
<dbReference type="GO" id="GO:0003677">
    <property type="term" value="F:DNA binding"/>
    <property type="evidence" value="ECO:0007669"/>
    <property type="project" value="UniProtKB-KW"/>
</dbReference>
<dbReference type="NCBIfam" id="TIGR02937">
    <property type="entry name" value="sigma70-ECF"/>
    <property type="match status" value="1"/>
</dbReference>
<dbReference type="Pfam" id="PF04542">
    <property type="entry name" value="Sigma70_r2"/>
    <property type="match status" value="1"/>
</dbReference>
<dbReference type="GO" id="GO:0006352">
    <property type="term" value="P:DNA-templated transcription initiation"/>
    <property type="evidence" value="ECO:0007669"/>
    <property type="project" value="InterPro"/>
</dbReference>
<dbReference type="InterPro" id="IPR036388">
    <property type="entry name" value="WH-like_DNA-bd_sf"/>
</dbReference>
<dbReference type="OrthoDB" id="1099849at2"/>
<proteinExistence type="inferred from homology"/>
<comment type="similarity">
    <text evidence="1">Belongs to the sigma-70 factor family. ECF subfamily.</text>
</comment>
<dbReference type="InterPro" id="IPR007627">
    <property type="entry name" value="RNA_pol_sigma70_r2"/>
</dbReference>
<dbReference type="RefSeq" id="WP_085515891.1">
    <property type="nucleotide sequence ID" value="NZ_FXAW01000001.1"/>
</dbReference>
<keyword evidence="8" id="KW-1185">Reference proteome</keyword>
<sequence>MKLTDSQIITRIKLGDESALDYLYEQHYKMMLRMILRNNGTEQEALDVFQDALIVFWQKAIDVNFELTSKISTYLYSVCKNLWRKELERKKKFEESDKEESEFNQLENQEMVKIIHDCIGELGDSCKQILSYHYFDGLSMDQIAKKMGLANSDTAKTKRYKCKKRLDDLIRSRYKASDFLD</sequence>
<dbReference type="PANTHER" id="PTHR43133:SF8">
    <property type="entry name" value="RNA POLYMERASE SIGMA FACTOR HI_1459-RELATED"/>
    <property type="match status" value="1"/>
</dbReference>
<name>A0A1X7IQD4_9BACT</name>
<keyword evidence="2" id="KW-0805">Transcription regulation</keyword>
<dbReference type="SUPFAM" id="SSF88946">
    <property type="entry name" value="Sigma2 domain of RNA polymerase sigma factors"/>
    <property type="match status" value="1"/>
</dbReference>
<evidence type="ECO:0000256" key="2">
    <source>
        <dbReference type="ARBA" id="ARBA00023015"/>
    </source>
</evidence>
<dbReference type="InterPro" id="IPR013324">
    <property type="entry name" value="RNA_pol_sigma_r3/r4-like"/>
</dbReference>
<keyword evidence="3" id="KW-0731">Sigma factor</keyword>
<evidence type="ECO:0000259" key="6">
    <source>
        <dbReference type="Pfam" id="PF04542"/>
    </source>
</evidence>
<dbReference type="InterPro" id="IPR013325">
    <property type="entry name" value="RNA_pol_sigma_r2"/>
</dbReference>
<dbReference type="Gene3D" id="1.10.1740.10">
    <property type="match status" value="1"/>
</dbReference>
<evidence type="ECO:0000256" key="1">
    <source>
        <dbReference type="ARBA" id="ARBA00010641"/>
    </source>
</evidence>
<protein>
    <submittedName>
        <fullName evidence="7">RNA polymerase sigma factor, sigma-70 family</fullName>
    </submittedName>
</protein>
<dbReference type="Proteomes" id="UP000193804">
    <property type="component" value="Unassembled WGS sequence"/>
</dbReference>
<reference evidence="8" key="1">
    <citation type="submission" date="2017-04" db="EMBL/GenBank/DDBJ databases">
        <authorList>
            <person name="Varghese N."/>
            <person name="Submissions S."/>
        </authorList>
    </citation>
    <scope>NUCLEOTIDE SEQUENCE [LARGE SCALE GENOMIC DNA]</scope>
    <source>
        <strain evidence="8">DSM 4125</strain>
    </source>
</reference>
<gene>
    <name evidence="7" type="ORF">SAMN05661096_00934</name>
</gene>
<evidence type="ECO:0000256" key="5">
    <source>
        <dbReference type="ARBA" id="ARBA00023163"/>
    </source>
</evidence>
<evidence type="ECO:0000313" key="8">
    <source>
        <dbReference type="Proteomes" id="UP000193804"/>
    </source>
</evidence>
<evidence type="ECO:0000256" key="4">
    <source>
        <dbReference type="ARBA" id="ARBA00023125"/>
    </source>
</evidence>
<dbReference type="STRING" id="1028.SAMN05661096_00934"/>
<organism evidence="7 8">
    <name type="scientific">Marivirga sericea</name>
    <dbReference type="NCBI Taxonomy" id="1028"/>
    <lineage>
        <taxon>Bacteria</taxon>
        <taxon>Pseudomonadati</taxon>
        <taxon>Bacteroidota</taxon>
        <taxon>Cytophagia</taxon>
        <taxon>Cytophagales</taxon>
        <taxon>Marivirgaceae</taxon>
        <taxon>Marivirga</taxon>
    </lineage>
</organism>
<keyword evidence="5" id="KW-0804">Transcription</keyword>
<evidence type="ECO:0000256" key="3">
    <source>
        <dbReference type="ARBA" id="ARBA00023082"/>
    </source>
</evidence>
<accession>A0A1X7IQD4</accession>
<dbReference type="GO" id="GO:0016987">
    <property type="term" value="F:sigma factor activity"/>
    <property type="evidence" value="ECO:0007669"/>
    <property type="project" value="UniProtKB-KW"/>
</dbReference>
<dbReference type="EMBL" id="FXAW01000001">
    <property type="protein sequence ID" value="SMG17233.1"/>
    <property type="molecule type" value="Genomic_DNA"/>
</dbReference>
<dbReference type="InterPro" id="IPR014284">
    <property type="entry name" value="RNA_pol_sigma-70_dom"/>
</dbReference>
<keyword evidence="4" id="KW-0238">DNA-binding</keyword>